<reference evidence="1" key="1">
    <citation type="submission" date="2016-08" db="EMBL/GenBank/DDBJ databases">
        <title>Complete Genome Seqeunce of Paenibacillus sp. BIHB 4019 from tea rhizoplane.</title>
        <authorList>
            <person name="Thakur R."/>
            <person name="Swarnkar M.K."/>
            <person name="Gulati A."/>
        </authorList>
    </citation>
    <scope>NUCLEOTIDE SEQUENCE [LARGE SCALE GENOMIC DNA]</scope>
    <source>
        <strain evidence="1">BIHB4019</strain>
    </source>
</reference>
<dbReference type="Pfam" id="PF10955">
    <property type="entry name" value="Fin"/>
    <property type="match status" value="1"/>
</dbReference>
<dbReference type="RefSeq" id="WP_056034901.1">
    <property type="nucleotide sequence ID" value="NZ_CP016808.1"/>
</dbReference>
<gene>
    <name evidence="1" type="ORF">BBD42_08680</name>
</gene>
<accession>A0A1B2DFQ4</accession>
<dbReference type="AlphaFoldDB" id="A0A1B2DFQ4"/>
<sequence length="77" mass="8529">MAVNYICKHCRTPIGTIAGGDGITEQQLGFDFLTLEERSDIITYDQHGDVTVKVICDYCREALEANPELNLIASPLQ</sequence>
<organism evidence="1">
    <name type="scientific">Paenibacillus sp. BIHB 4019</name>
    <dbReference type="NCBI Taxonomy" id="1870819"/>
    <lineage>
        <taxon>Bacteria</taxon>
        <taxon>Bacillati</taxon>
        <taxon>Bacillota</taxon>
        <taxon>Bacilli</taxon>
        <taxon>Bacillales</taxon>
        <taxon>Paenibacillaceae</taxon>
        <taxon>Paenibacillus</taxon>
    </lineage>
</organism>
<name>A0A1B2DFQ4_9BACL</name>
<dbReference type="InterPro" id="IPR020115">
    <property type="entry name" value="Fin"/>
</dbReference>
<dbReference type="GO" id="GO:0010468">
    <property type="term" value="P:regulation of gene expression"/>
    <property type="evidence" value="ECO:0007669"/>
    <property type="project" value="InterPro"/>
</dbReference>
<proteinExistence type="predicted"/>
<evidence type="ECO:0008006" key="2">
    <source>
        <dbReference type="Google" id="ProtNLM"/>
    </source>
</evidence>
<protein>
    <recommendedName>
        <fullName evidence="2">Peptide ABC transporter permease</fullName>
    </recommendedName>
</protein>
<dbReference type="EMBL" id="CP016808">
    <property type="protein sequence ID" value="ANY66526.1"/>
    <property type="molecule type" value="Genomic_DNA"/>
</dbReference>
<evidence type="ECO:0000313" key="1">
    <source>
        <dbReference type="EMBL" id="ANY66526.1"/>
    </source>
</evidence>